<dbReference type="InterPro" id="IPR003362">
    <property type="entry name" value="Bact_transf"/>
</dbReference>
<keyword evidence="2" id="KW-0808">Transferase</keyword>
<dbReference type="RefSeq" id="WP_016178730.1">
    <property type="nucleotide sequence ID" value="NZ_CAAKOC010000232.1"/>
</dbReference>
<proteinExistence type="inferred from homology"/>
<evidence type="ECO:0000313" key="3">
    <source>
        <dbReference type="Proteomes" id="UP000316316"/>
    </source>
</evidence>
<dbReference type="PANTHER" id="PTHR30576">
    <property type="entry name" value="COLANIC BIOSYNTHESIS UDP-GLUCOSE LIPID CARRIER TRANSFERASE"/>
    <property type="match status" value="1"/>
</dbReference>
<protein>
    <submittedName>
        <fullName evidence="2">Sugar transferase</fullName>
    </submittedName>
</protein>
<name>A0A8B5VX70_ENTAV</name>
<evidence type="ECO:0000313" key="2">
    <source>
        <dbReference type="EMBL" id="TRZ28816.1"/>
    </source>
</evidence>
<dbReference type="Pfam" id="PF02397">
    <property type="entry name" value="Bac_transf"/>
    <property type="match status" value="1"/>
</dbReference>
<dbReference type="Proteomes" id="UP000316316">
    <property type="component" value="Unassembled WGS sequence"/>
</dbReference>
<sequence length="228" mass="25736">MMNNVYGNNSSINTVEIAEHNNLAPASFLAGRTKRLIDLIVSAAGLLVLAIPFAFVALLIKLEDPKGPVFFSQTRVGLNGDYFLLYKFRTMHVGAEDELADLIKKNEIKGAMFKMKCDPRVTKVGQFLRKFSIDEFPQLVNVLKGEMSIVGPRPALPREVEQYSDYHRLRLQVKPGCTGLWQVSGRNRLHFEEMIQLDLSYLTKGSFLLDVQIMLKTLLVIITRDGAY</sequence>
<dbReference type="GO" id="GO:0016780">
    <property type="term" value="F:phosphotransferase activity, for other substituted phosphate groups"/>
    <property type="evidence" value="ECO:0007669"/>
    <property type="project" value="TreeGrafter"/>
</dbReference>
<dbReference type="EMBL" id="PDXQ01000002">
    <property type="protein sequence ID" value="TRZ28816.1"/>
    <property type="molecule type" value="Genomic_DNA"/>
</dbReference>
<comment type="caution">
    <text evidence="2">The sequence shown here is derived from an EMBL/GenBank/DDBJ whole genome shotgun (WGS) entry which is preliminary data.</text>
</comment>
<comment type="similarity">
    <text evidence="1">Belongs to the bacterial sugar transferase family.</text>
</comment>
<reference evidence="2 3" key="1">
    <citation type="submission" date="2017-10" db="EMBL/GenBank/DDBJ databases">
        <title>FDA dAtabase for Regulatory Grade micrObial Sequences (FDA-ARGOS): Supporting development and validation of Infectious Disease Dx tests.</title>
        <authorList>
            <person name="Campos J."/>
            <person name="Goldberg B."/>
            <person name="Tallon L.J."/>
            <person name="Sadzewicz L."/>
            <person name="Sengamalay N."/>
            <person name="Ott S."/>
            <person name="Godinez A."/>
            <person name="Nagaraj S."/>
            <person name="Vyas G."/>
            <person name="Aluvathingal J."/>
            <person name="Nadendla S."/>
            <person name="Geyer C."/>
            <person name="Nandy P."/>
            <person name="Hobson J."/>
            <person name="Sichtig H."/>
        </authorList>
    </citation>
    <scope>NUCLEOTIDE SEQUENCE [LARGE SCALE GENOMIC DNA]</scope>
    <source>
        <strain evidence="2 3">FDAARGOS_185</strain>
    </source>
</reference>
<accession>A0A8B5VX70</accession>
<gene>
    <name evidence="2" type="ORF">AUF17_19095</name>
</gene>
<organism evidence="2 3">
    <name type="scientific">Enterococcus avium</name>
    <name type="common">Streptococcus avium</name>
    <dbReference type="NCBI Taxonomy" id="33945"/>
    <lineage>
        <taxon>Bacteria</taxon>
        <taxon>Bacillati</taxon>
        <taxon>Bacillota</taxon>
        <taxon>Bacilli</taxon>
        <taxon>Lactobacillales</taxon>
        <taxon>Enterococcaceae</taxon>
        <taxon>Enterococcus</taxon>
    </lineage>
</organism>
<dbReference type="PANTHER" id="PTHR30576:SF10">
    <property type="entry name" value="SLL5057 PROTEIN"/>
    <property type="match status" value="1"/>
</dbReference>
<evidence type="ECO:0000256" key="1">
    <source>
        <dbReference type="ARBA" id="ARBA00006464"/>
    </source>
</evidence>
<dbReference type="AlphaFoldDB" id="A0A8B5VX70"/>